<dbReference type="Proteomes" id="UP001157167">
    <property type="component" value="Unassembled WGS sequence"/>
</dbReference>
<proteinExistence type="predicted"/>
<protein>
    <submittedName>
        <fullName evidence="1">Uncharacterized protein</fullName>
    </submittedName>
</protein>
<gene>
    <name evidence="1" type="ORF">GCM10007933_02050</name>
</gene>
<dbReference type="SUPFAM" id="SSF56954">
    <property type="entry name" value="Outer membrane efflux proteins (OEP)"/>
    <property type="match status" value="1"/>
</dbReference>
<name>A0ABQ6F688_9RHOO</name>
<accession>A0ABQ6F688</accession>
<comment type="caution">
    <text evidence="1">The sequence shown here is derived from an EMBL/GenBank/DDBJ whole genome shotgun (WGS) entry which is preliminary data.</text>
</comment>
<dbReference type="EMBL" id="BSPX01000001">
    <property type="protein sequence ID" value="GLT20754.1"/>
    <property type="molecule type" value="Genomic_DNA"/>
</dbReference>
<organism evidence="1 2">
    <name type="scientific">Zoogloea oryzae</name>
    <dbReference type="NCBI Taxonomy" id="310767"/>
    <lineage>
        <taxon>Bacteria</taxon>
        <taxon>Pseudomonadati</taxon>
        <taxon>Pseudomonadota</taxon>
        <taxon>Betaproteobacteria</taxon>
        <taxon>Rhodocyclales</taxon>
        <taxon>Zoogloeaceae</taxon>
        <taxon>Zoogloea</taxon>
    </lineage>
</organism>
<evidence type="ECO:0000313" key="2">
    <source>
        <dbReference type="Proteomes" id="UP001157167"/>
    </source>
</evidence>
<keyword evidence="2" id="KW-1185">Reference proteome</keyword>
<sequence length="42" mass="4881">MDFATLMDAQRQIRIARQSRIKAQFEAQMSLAEIERIVGEDL</sequence>
<reference evidence="2" key="1">
    <citation type="journal article" date="2019" name="Int. J. Syst. Evol. Microbiol.">
        <title>The Global Catalogue of Microorganisms (GCM) 10K type strain sequencing project: providing services to taxonomists for standard genome sequencing and annotation.</title>
        <authorList>
            <consortium name="The Broad Institute Genomics Platform"/>
            <consortium name="The Broad Institute Genome Sequencing Center for Infectious Disease"/>
            <person name="Wu L."/>
            <person name="Ma J."/>
        </authorList>
    </citation>
    <scope>NUCLEOTIDE SEQUENCE [LARGE SCALE GENOMIC DNA]</scope>
    <source>
        <strain evidence="2">NBRC 102407</strain>
    </source>
</reference>
<evidence type="ECO:0000313" key="1">
    <source>
        <dbReference type="EMBL" id="GLT20754.1"/>
    </source>
</evidence>